<dbReference type="GO" id="GO:0055085">
    <property type="term" value="P:transmembrane transport"/>
    <property type="evidence" value="ECO:0007669"/>
    <property type="project" value="InterPro"/>
</dbReference>
<proteinExistence type="inferred from homology"/>
<evidence type="ECO:0000256" key="7">
    <source>
        <dbReference type="RuleBase" id="RU363032"/>
    </source>
</evidence>
<feature type="transmembrane region" description="Helical" evidence="7">
    <location>
        <begin position="115"/>
        <end position="138"/>
    </location>
</feature>
<evidence type="ECO:0000256" key="3">
    <source>
        <dbReference type="ARBA" id="ARBA00022475"/>
    </source>
</evidence>
<keyword evidence="10" id="KW-1185">Reference proteome</keyword>
<keyword evidence="4 7" id="KW-0812">Transmembrane</keyword>
<dbReference type="InterPro" id="IPR000515">
    <property type="entry name" value="MetI-like"/>
</dbReference>
<dbReference type="GO" id="GO:0005886">
    <property type="term" value="C:plasma membrane"/>
    <property type="evidence" value="ECO:0007669"/>
    <property type="project" value="UniProtKB-SubCell"/>
</dbReference>
<feature type="transmembrane region" description="Helical" evidence="7">
    <location>
        <begin position="144"/>
        <end position="163"/>
    </location>
</feature>
<protein>
    <submittedName>
        <fullName evidence="9">ABC transporter permease</fullName>
    </submittedName>
</protein>
<evidence type="ECO:0000313" key="9">
    <source>
        <dbReference type="EMBL" id="PSH56626.1"/>
    </source>
</evidence>
<feature type="transmembrane region" description="Helical" evidence="7">
    <location>
        <begin position="26"/>
        <end position="46"/>
    </location>
</feature>
<keyword evidence="6 7" id="KW-0472">Membrane</keyword>
<name>A0A2P7AQW5_9HYPH</name>
<evidence type="ECO:0000256" key="1">
    <source>
        <dbReference type="ARBA" id="ARBA00004651"/>
    </source>
</evidence>
<sequence length="278" mass="29734">MTIDTEIQAPARVARRPSRASWTTTIPAWVITTISVAVATGLWEFFGRDVNPLLGTYPSAIIKAFFSMLQAGRLQDALIQSSQPFVAGYVAAAIIGIPVGLLLGRYRILESALGIYVTAGYATPLIALVPLLILWFGLGFMVKAVVVFLLSFFPICINTWFGVKAVPKTMIEVGTAFCASQTAIMRGIILPATIPYIMAGLRLGIGKAVIGIVIAEFLTAISGLGGIIITSANSFRTAEMFVPVILIMVLAVALTALVGWLEKYVAPWQSEITGHDSV</sequence>
<comment type="subcellular location">
    <subcellularLocation>
        <location evidence="1 7">Cell membrane</location>
        <topology evidence="1 7">Multi-pass membrane protein</topology>
    </subcellularLocation>
</comment>
<dbReference type="PANTHER" id="PTHR30151:SF0">
    <property type="entry name" value="ABC TRANSPORTER PERMEASE PROTEIN MJ0413-RELATED"/>
    <property type="match status" value="1"/>
</dbReference>
<keyword evidence="2 7" id="KW-0813">Transport</keyword>
<evidence type="ECO:0000256" key="6">
    <source>
        <dbReference type="ARBA" id="ARBA00023136"/>
    </source>
</evidence>
<evidence type="ECO:0000313" key="10">
    <source>
        <dbReference type="Proteomes" id="UP000241158"/>
    </source>
</evidence>
<evidence type="ECO:0000256" key="5">
    <source>
        <dbReference type="ARBA" id="ARBA00022989"/>
    </source>
</evidence>
<comment type="caution">
    <text evidence="9">The sequence shown here is derived from an EMBL/GenBank/DDBJ whole genome shotgun (WGS) entry which is preliminary data.</text>
</comment>
<reference evidence="10" key="1">
    <citation type="submission" date="2017-11" db="EMBL/GenBank/DDBJ databases">
        <authorList>
            <person name="Kuznetsova I."/>
            <person name="Sazanova A."/>
            <person name="Chirak E."/>
            <person name="Safronova V."/>
            <person name="Willems A."/>
        </authorList>
    </citation>
    <scope>NUCLEOTIDE SEQUENCE [LARGE SCALE GENOMIC DNA]</scope>
    <source>
        <strain evidence="10">PEPV15</strain>
    </source>
</reference>
<feature type="domain" description="ABC transmembrane type-1" evidence="8">
    <location>
        <begin position="78"/>
        <end position="258"/>
    </location>
</feature>
<feature type="transmembrane region" description="Helical" evidence="7">
    <location>
        <begin position="209"/>
        <end position="229"/>
    </location>
</feature>
<dbReference type="OrthoDB" id="8138334at2"/>
<dbReference type="CDD" id="cd06261">
    <property type="entry name" value="TM_PBP2"/>
    <property type="match status" value="1"/>
</dbReference>
<feature type="transmembrane region" description="Helical" evidence="7">
    <location>
        <begin position="84"/>
        <end position="103"/>
    </location>
</feature>
<dbReference type="InterPro" id="IPR035906">
    <property type="entry name" value="MetI-like_sf"/>
</dbReference>
<keyword evidence="3" id="KW-1003">Cell membrane</keyword>
<dbReference type="Pfam" id="PF00528">
    <property type="entry name" value="BPD_transp_1"/>
    <property type="match status" value="1"/>
</dbReference>
<feature type="transmembrane region" description="Helical" evidence="7">
    <location>
        <begin position="183"/>
        <end position="203"/>
    </location>
</feature>
<gene>
    <name evidence="9" type="ORF">CU100_14735</name>
</gene>
<dbReference type="Proteomes" id="UP000241158">
    <property type="component" value="Unassembled WGS sequence"/>
</dbReference>
<accession>A0A2P7AQW5</accession>
<dbReference type="EMBL" id="PGGN01000003">
    <property type="protein sequence ID" value="PSH56626.1"/>
    <property type="molecule type" value="Genomic_DNA"/>
</dbReference>
<dbReference type="PANTHER" id="PTHR30151">
    <property type="entry name" value="ALKANE SULFONATE ABC TRANSPORTER-RELATED, MEMBRANE SUBUNIT"/>
    <property type="match status" value="1"/>
</dbReference>
<dbReference type="PROSITE" id="PS50928">
    <property type="entry name" value="ABC_TM1"/>
    <property type="match status" value="1"/>
</dbReference>
<dbReference type="RefSeq" id="WP_106717374.1">
    <property type="nucleotide sequence ID" value="NZ_JACHXT010000003.1"/>
</dbReference>
<dbReference type="AlphaFoldDB" id="A0A2P7AQW5"/>
<dbReference type="SUPFAM" id="SSF161098">
    <property type="entry name" value="MetI-like"/>
    <property type="match status" value="1"/>
</dbReference>
<evidence type="ECO:0000256" key="2">
    <source>
        <dbReference type="ARBA" id="ARBA00022448"/>
    </source>
</evidence>
<comment type="similarity">
    <text evidence="7">Belongs to the binding-protein-dependent transport system permease family.</text>
</comment>
<dbReference type="Gene3D" id="1.10.3720.10">
    <property type="entry name" value="MetI-like"/>
    <property type="match status" value="1"/>
</dbReference>
<organism evidence="9 10">
    <name type="scientific">Phyllobacterium endophyticum</name>
    <dbReference type="NCBI Taxonomy" id="1149773"/>
    <lineage>
        <taxon>Bacteria</taxon>
        <taxon>Pseudomonadati</taxon>
        <taxon>Pseudomonadota</taxon>
        <taxon>Alphaproteobacteria</taxon>
        <taxon>Hyphomicrobiales</taxon>
        <taxon>Phyllobacteriaceae</taxon>
        <taxon>Phyllobacterium</taxon>
    </lineage>
</organism>
<feature type="transmembrane region" description="Helical" evidence="7">
    <location>
        <begin position="241"/>
        <end position="261"/>
    </location>
</feature>
<evidence type="ECO:0000256" key="4">
    <source>
        <dbReference type="ARBA" id="ARBA00022692"/>
    </source>
</evidence>
<keyword evidence="5 7" id="KW-1133">Transmembrane helix</keyword>
<evidence type="ECO:0000259" key="8">
    <source>
        <dbReference type="PROSITE" id="PS50928"/>
    </source>
</evidence>